<evidence type="ECO:0000313" key="4">
    <source>
        <dbReference type="RefSeq" id="XP_030754249.1"/>
    </source>
</evidence>
<evidence type="ECO:0000256" key="1">
    <source>
        <dbReference type="SAM" id="MobiDB-lite"/>
    </source>
</evidence>
<name>A0A6J2XUK8_SITOR</name>
<feature type="chain" id="PRO_5026942647" evidence="2">
    <location>
        <begin position="21"/>
        <end position="195"/>
    </location>
</feature>
<proteinExistence type="predicted"/>
<dbReference type="AlphaFoldDB" id="A0A6J2XUK8"/>
<dbReference type="Proteomes" id="UP000504635">
    <property type="component" value="Unplaced"/>
</dbReference>
<keyword evidence="2" id="KW-0732">Signal</keyword>
<reference evidence="4" key="1">
    <citation type="submission" date="2025-08" db="UniProtKB">
        <authorList>
            <consortium name="RefSeq"/>
        </authorList>
    </citation>
    <scope>IDENTIFICATION</scope>
    <source>
        <tissue evidence="4">Gonads</tissue>
    </source>
</reference>
<evidence type="ECO:0000313" key="3">
    <source>
        <dbReference type="Proteomes" id="UP000504635"/>
    </source>
</evidence>
<gene>
    <name evidence="4" type="primary">LOC115881032</name>
</gene>
<accession>A0A6J2XUK8</accession>
<evidence type="ECO:0000256" key="2">
    <source>
        <dbReference type="SAM" id="SignalP"/>
    </source>
</evidence>
<organism evidence="3 4">
    <name type="scientific">Sitophilus oryzae</name>
    <name type="common">Rice weevil</name>
    <name type="synonym">Curculio oryzae</name>
    <dbReference type="NCBI Taxonomy" id="7048"/>
    <lineage>
        <taxon>Eukaryota</taxon>
        <taxon>Metazoa</taxon>
        <taxon>Ecdysozoa</taxon>
        <taxon>Arthropoda</taxon>
        <taxon>Hexapoda</taxon>
        <taxon>Insecta</taxon>
        <taxon>Pterygota</taxon>
        <taxon>Neoptera</taxon>
        <taxon>Endopterygota</taxon>
        <taxon>Coleoptera</taxon>
        <taxon>Polyphaga</taxon>
        <taxon>Cucujiformia</taxon>
        <taxon>Curculionidae</taxon>
        <taxon>Dryophthorinae</taxon>
        <taxon>Sitophilus</taxon>
    </lineage>
</organism>
<sequence>MKCFLISSVFLVALFDQSLGASLESTTCDCSTYQSLPLGIESLTENDVVESTYNCLNLVYNDGQNIQTVQQCISLLDSKSFCAAAAAKAQITKCEISGNFALLKDESASDNPASSPTTVNPPVTPSAAPTEATSSSGASTVSDGSTVSDSSTASGSSDGPTSSPPTDSPTAKPNSAAGSFLYTALFLGTLFVIIV</sequence>
<dbReference type="RefSeq" id="XP_030754249.1">
    <property type="nucleotide sequence ID" value="XM_030898389.1"/>
</dbReference>
<dbReference type="KEGG" id="soy:115881032"/>
<feature type="compositionally biased region" description="Low complexity" evidence="1">
    <location>
        <begin position="111"/>
        <end position="161"/>
    </location>
</feature>
<feature type="region of interest" description="Disordered" evidence="1">
    <location>
        <begin position="107"/>
        <end position="173"/>
    </location>
</feature>
<dbReference type="InParanoid" id="A0A6J2XUK8"/>
<dbReference type="GeneID" id="115881032"/>
<feature type="signal peptide" evidence="2">
    <location>
        <begin position="1"/>
        <end position="20"/>
    </location>
</feature>
<protein>
    <submittedName>
        <fullName evidence="4">Uncharacterized protein DDB_G0284459-like</fullName>
    </submittedName>
</protein>
<keyword evidence="3" id="KW-1185">Reference proteome</keyword>